<keyword evidence="3 6" id="KW-0812">Transmembrane</keyword>
<evidence type="ECO:0000256" key="1">
    <source>
        <dbReference type="ARBA" id="ARBA00004651"/>
    </source>
</evidence>
<feature type="transmembrane region" description="Helical" evidence="6">
    <location>
        <begin position="296"/>
        <end position="318"/>
    </location>
</feature>
<evidence type="ECO:0000313" key="7">
    <source>
        <dbReference type="EMBL" id="TMQ47561.1"/>
    </source>
</evidence>
<evidence type="ECO:0000256" key="6">
    <source>
        <dbReference type="SAM" id="Phobius"/>
    </source>
</evidence>
<accession>A0A538S873</accession>
<reference evidence="7 8" key="1">
    <citation type="journal article" date="2019" name="Nat. Microbiol.">
        <title>Mediterranean grassland soil C-N compound turnover is dependent on rainfall and depth, and is mediated by genomically divergent microorganisms.</title>
        <authorList>
            <person name="Diamond S."/>
            <person name="Andeer P.F."/>
            <person name="Li Z."/>
            <person name="Crits-Christoph A."/>
            <person name="Burstein D."/>
            <person name="Anantharaman K."/>
            <person name="Lane K.R."/>
            <person name="Thomas B.C."/>
            <person name="Pan C."/>
            <person name="Northen T.R."/>
            <person name="Banfield J.F."/>
        </authorList>
    </citation>
    <scope>NUCLEOTIDE SEQUENCE [LARGE SCALE GENOMIC DNA]</scope>
    <source>
        <strain evidence="7">WS_1</strain>
    </source>
</reference>
<protein>
    <submittedName>
        <fullName evidence="7">Flippase-like domain-containing protein</fullName>
    </submittedName>
</protein>
<evidence type="ECO:0000256" key="3">
    <source>
        <dbReference type="ARBA" id="ARBA00022692"/>
    </source>
</evidence>
<dbReference type="AlphaFoldDB" id="A0A538S873"/>
<dbReference type="InterPro" id="IPR022791">
    <property type="entry name" value="L-PG_synthase/AglD"/>
</dbReference>
<feature type="transmembrane region" description="Helical" evidence="6">
    <location>
        <begin position="159"/>
        <end position="179"/>
    </location>
</feature>
<proteinExistence type="predicted"/>
<dbReference type="Pfam" id="PF03706">
    <property type="entry name" value="LPG_synthase_TM"/>
    <property type="match status" value="1"/>
</dbReference>
<dbReference type="PANTHER" id="PTHR40277">
    <property type="entry name" value="BLL5419 PROTEIN"/>
    <property type="match status" value="1"/>
</dbReference>
<dbReference type="NCBIfam" id="TIGR00374">
    <property type="entry name" value="flippase-like domain"/>
    <property type="match status" value="1"/>
</dbReference>
<feature type="transmembrane region" description="Helical" evidence="6">
    <location>
        <begin position="134"/>
        <end position="153"/>
    </location>
</feature>
<evidence type="ECO:0000256" key="2">
    <source>
        <dbReference type="ARBA" id="ARBA00022475"/>
    </source>
</evidence>
<keyword evidence="5 6" id="KW-0472">Membrane</keyword>
<evidence type="ECO:0000256" key="4">
    <source>
        <dbReference type="ARBA" id="ARBA00022989"/>
    </source>
</evidence>
<keyword evidence="4 6" id="KW-1133">Transmembrane helix</keyword>
<evidence type="ECO:0000256" key="5">
    <source>
        <dbReference type="ARBA" id="ARBA00023136"/>
    </source>
</evidence>
<dbReference type="PANTHER" id="PTHR40277:SF1">
    <property type="entry name" value="BLL5419 PROTEIN"/>
    <property type="match status" value="1"/>
</dbReference>
<gene>
    <name evidence="7" type="ORF">E6K71_09475</name>
</gene>
<dbReference type="EMBL" id="VBOR01000105">
    <property type="protein sequence ID" value="TMQ47561.1"/>
    <property type="molecule type" value="Genomic_DNA"/>
</dbReference>
<organism evidence="7 8">
    <name type="scientific">Eiseniibacteriota bacterium</name>
    <dbReference type="NCBI Taxonomy" id="2212470"/>
    <lineage>
        <taxon>Bacteria</taxon>
        <taxon>Candidatus Eiseniibacteriota</taxon>
    </lineage>
</organism>
<name>A0A538S873_UNCEI</name>
<dbReference type="Proteomes" id="UP000316292">
    <property type="component" value="Unassembled WGS sequence"/>
</dbReference>
<dbReference type="GO" id="GO:0005886">
    <property type="term" value="C:plasma membrane"/>
    <property type="evidence" value="ECO:0007669"/>
    <property type="project" value="UniProtKB-SubCell"/>
</dbReference>
<keyword evidence="2" id="KW-1003">Cell membrane</keyword>
<comment type="caution">
    <text evidence="7">The sequence shown here is derived from an EMBL/GenBank/DDBJ whole genome shotgun (WGS) entry which is preliminary data.</text>
</comment>
<comment type="subcellular location">
    <subcellularLocation>
        <location evidence="1">Cell membrane</location>
        <topology evidence="1">Multi-pass membrane protein</topology>
    </subcellularLocation>
</comment>
<feature type="transmembrane region" description="Helical" evidence="6">
    <location>
        <begin position="253"/>
        <end position="276"/>
    </location>
</feature>
<evidence type="ECO:0000313" key="8">
    <source>
        <dbReference type="Proteomes" id="UP000316292"/>
    </source>
</evidence>
<sequence>MSRESGPGTFAKLKIPLIALKILLSVLLFAYVIAKVSPRNVWSTMRAADPGLLVLAAGLFLLSSLIGSWLWARLLRAQGVTIPYPKAASYYFVGLFFNNFLPSNIGGDIARISDASKHAERVSSVFSATLMDRLIGVVAIGFLAVIASIAALHRVHLHALYAATFVVFLAAAALFASIFHRGVLEAFERPFRAIGAGKVERAIGRLMDDLHGFRNQRGALAAAYVASTLVQISRIYVHDLVGLALGVRLSLTYYFLFVPILAALISLPISLNGIGVREGAAVVLFQMAGLTREQAFSIPFLTYVISVLISLLGGLIFISRTPRRAIGKRIERRA</sequence>
<feature type="transmembrane region" description="Helical" evidence="6">
    <location>
        <begin position="50"/>
        <end position="72"/>
    </location>
</feature>